<organism evidence="2 3">
    <name type="scientific">Hyaloscypha bicolor E</name>
    <dbReference type="NCBI Taxonomy" id="1095630"/>
    <lineage>
        <taxon>Eukaryota</taxon>
        <taxon>Fungi</taxon>
        <taxon>Dikarya</taxon>
        <taxon>Ascomycota</taxon>
        <taxon>Pezizomycotina</taxon>
        <taxon>Leotiomycetes</taxon>
        <taxon>Helotiales</taxon>
        <taxon>Hyaloscyphaceae</taxon>
        <taxon>Hyaloscypha</taxon>
        <taxon>Hyaloscypha bicolor</taxon>
    </lineage>
</organism>
<dbReference type="RefSeq" id="XP_024737121.1">
    <property type="nucleotide sequence ID" value="XM_024886828.1"/>
</dbReference>
<evidence type="ECO:0000256" key="1">
    <source>
        <dbReference type="SAM" id="MobiDB-lite"/>
    </source>
</evidence>
<feature type="compositionally biased region" description="Basic and acidic residues" evidence="1">
    <location>
        <begin position="61"/>
        <end position="76"/>
    </location>
</feature>
<sequence length="157" mass="17629">MSANRSIWDESELSLLRQIRSEMPSAQLAQIAEEFGKRNHQSRTINGIKAKLKDLGLNATRGRDRDTTSAPSEERPSIPSPQFDEMRYAWSMPELGIFIPLHPLIAEARRHASGVFETSKWSSIVGGADISGVQCAEEDRVALRNYLDYLRGETRGQ</sequence>
<gene>
    <name evidence="2" type="ORF">K444DRAFT_663398</name>
</gene>
<keyword evidence="3" id="KW-1185">Reference proteome</keyword>
<dbReference type="EMBL" id="KZ613791">
    <property type="protein sequence ID" value="PMD60217.1"/>
    <property type="molecule type" value="Genomic_DNA"/>
</dbReference>
<reference evidence="2 3" key="1">
    <citation type="submission" date="2016-04" db="EMBL/GenBank/DDBJ databases">
        <title>A degradative enzymes factory behind the ericoid mycorrhizal symbiosis.</title>
        <authorList>
            <consortium name="DOE Joint Genome Institute"/>
            <person name="Martino E."/>
            <person name="Morin E."/>
            <person name="Grelet G."/>
            <person name="Kuo A."/>
            <person name="Kohler A."/>
            <person name="Daghino S."/>
            <person name="Barry K."/>
            <person name="Choi C."/>
            <person name="Cichocki N."/>
            <person name="Clum A."/>
            <person name="Copeland A."/>
            <person name="Hainaut M."/>
            <person name="Haridas S."/>
            <person name="Labutti K."/>
            <person name="Lindquist E."/>
            <person name="Lipzen A."/>
            <person name="Khouja H.-R."/>
            <person name="Murat C."/>
            <person name="Ohm R."/>
            <person name="Olson A."/>
            <person name="Spatafora J."/>
            <person name="Veneault-Fourrey C."/>
            <person name="Henrissat B."/>
            <person name="Grigoriev I."/>
            <person name="Martin F."/>
            <person name="Perotto S."/>
        </authorList>
    </citation>
    <scope>NUCLEOTIDE SEQUENCE [LARGE SCALE GENOMIC DNA]</scope>
    <source>
        <strain evidence="2 3">E</strain>
    </source>
</reference>
<evidence type="ECO:0000313" key="2">
    <source>
        <dbReference type="EMBL" id="PMD60217.1"/>
    </source>
</evidence>
<dbReference type="InParanoid" id="A0A2J6TB11"/>
<evidence type="ECO:0008006" key="4">
    <source>
        <dbReference type="Google" id="ProtNLM"/>
    </source>
</evidence>
<feature type="region of interest" description="Disordered" evidence="1">
    <location>
        <begin position="56"/>
        <end position="83"/>
    </location>
</feature>
<dbReference type="GeneID" id="36594905"/>
<accession>A0A2J6TB11</accession>
<dbReference type="OrthoDB" id="3431156at2759"/>
<name>A0A2J6TB11_9HELO</name>
<dbReference type="AlphaFoldDB" id="A0A2J6TB11"/>
<dbReference type="Proteomes" id="UP000235371">
    <property type="component" value="Unassembled WGS sequence"/>
</dbReference>
<evidence type="ECO:0000313" key="3">
    <source>
        <dbReference type="Proteomes" id="UP000235371"/>
    </source>
</evidence>
<proteinExistence type="predicted"/>
<protein>
    <recommendedName>
        <fullName evidence="4">Myb-like domain-containing protein</fullName>
    </recommendedName>
</protein>